<dbReference type="Pfam" id="PF13246">
    <property type="entry name" value="Cation_ATPase"/>
    <property type="match status" value="1"/>
</dbReference>
<dbReference type="Gene3D" id="3.40.1110.10">
    <property type="entry name" value="Calcium-transporting ATPase, cytoplasmic domain N"/>
    <property type="match status" value="1"/>
</dbReference>
<feature type="transmembrane region" description="Helical" evidence="23">
    <location>
        <begin position="315"/>
        <end position="336"/>
    </location>
</feature>
<name>A0A9P5HGW2_9HYPO</name>
<keyword evidence="26" id="KW-1185">Reference proteome</keyword>
<evidence type="ECO:0000256" key="3">
    <source>
        <dbReference type="ARBA" id="ARBA00022448"/>
    </source>
</evidence>
<keyword evidence="6 23" id="KW-0812">Transmembrane</keyword>
<dbReference type="Pfam" id="PF00690">
    <property type="entry name" value="Cation_ATPase_N"/>
    <property type="match status" value="1"/>
</dbReference>
<dbReference type="Gene3D" id="1.20.1110.10">
    <property type="entry name" value="Calcium-transporting ATPase, transmembrane domain"/>
    <property type="match status" value="1"/>
</dbReference>
<dbReference type="PANTHER" id="PTHR42861">
    <property type="entry name" value="CALCIUM-TRANSPORTING ATPASE"/>
    <property type="match status" value="1"/>
</dbReference>
<dbReference type="EC" id="7.2.2.3" evidence="19"/>
<evidence type="ECO:0000256" key="5">
    <source>
        <dbReference type="ARBA" id="ARBA00022538"/>
    </source>
</evidence>
<evidence type="ECO:0000256" key="22">
    <source>
        <dbReference type="SAM" id="MobiDB-lite"/>
    </source>
</evidence>
<dbReference type="EMBL" id="JAANBB010000031">
    <property type="protein sequence ID" value="KAF7554530.1"/>
    <property type="molecule type" value="Genomic_DNA"/>
</dbReference>
<organism evidence="25 26">
    <name type="scientific">Cylindrodendrum hubeiense</name>
    <dbReference type="NCBI Taxonomy" id="595255"/>
    <lineage>
        <taxon>Eukaryota</taxon>
        <taxon>Fungi</taxon>
        <taxon>Dikarya</taxon>
        <taxon>Ascomycota</taxon>
        <taxon>Pezizomycotina</taxon>
        <taxon>Sordariomycetes</taxon>
        <taxon>Hypocreomycetidae</taxon>
        <taxon>Hypocreales</taxon>
        <taxon>Nectriaceae</taxon>
        <taxon>Cylindrodendrum</taxon>
    </lineage>
</organism>
<dbReference type="InterPro" id="IPR023214">
    <property type="entry name" value="HAD_sf"/>
</dbReference>
<dbReference type="Pfam" id="PF08282">
    <property type="entry name" value="Hydrolase_3"/>
    <property type="match status" value="1"/>
</dbReference>
<dbReference type="Pfam" id="PF00122">
    <property type="entry name" value="E1-E2_ATPase"/>
    <property type="match status" value="1"/>
</dbReference>
<comment type="subcellular location">
    <subcellularLocation>
        <location evidence="2">Cell membrane</location>
        <topology evidence="2">Multi-pass membrane protein</topology>
    </subcellularLocation>
</comment>
<feature type="transmembrane region" description="Helical" evidence="23">
    <location>
        <begin position="774"/>
        <end position="793"/>
    </location>
</feature>
<evidence type="ECO:0000256" key="17">
    <source>
        <dbReference type="ARBA" id="ARBA00023201"/>
    </source>
</evidence>
<keyword evidence="9" id="KW-0067">ATP-binding</keyword>
<evidence type="ECO:0000256" key="4">
    <source>
        <dbReference type="ARBA" id="ARBA00022475"/>
    </source>
</evidence>
<dbReference type="PROSITE" id="PS00154">
    <property type="entry name" value="ATPASE_E1_E2"/>
    <property type="match status" value="1"/>
</dbReference>
<dbReference type="SUPFAM" id="SSF56784">
    <property type="entry name" value="HAD-like"/>
    <property type="match status" value="1"/>
</dbReference>
<feature type="transmembrane region" description="Helical" evidence="23">
    <location>
        <begin position="128"/>
        <end position="144"/>
    </location>
</feature>
<evidence type="ECO:0000256" key="13">
    <source>
        <dbReference type="ARBA" id="ARBA00022989"/>
    </source>
</evidence>
<dbReference type="NCBIfam" id="TIGR01523">
    <property type="entry name" value="ATPase-IID_K-Na"/>
    <property type="match status" value="1"/>
</dbReference>
<keyword evidence="11" id="KW-0630">Potassium</keyword>
<feature type="compositionally biased region" description="Low complexity" evidence="22">
    <location>
        <begin position="19"/>
        <end position="29"/>
    </location>
</feature>
<keyword evidence="12" id="KW-1278">Translocase</keyword>
<dbReference type="Gene3D" id="2.70.150.10">
    <property type="entry name" value="Calcium-transporting ATPase, cytoplasmic transduction domain A"/>
    <property type="match status" value="1"/>
</dbReference>
<evidence type="ECO:0000256" key="14">
    <source>
        <dbReference type="ARBA" id="ARBA00023053"/>
    </source>
</evidence>
<feature type="transmembrane region" description="Helical" evidence="23">
    <location>
        <begin position="99"/>
        <end position="122"/>
    </location>
</feature>
<dbReference type="Proteomes" id="UP000722485">
    <property type="component" value="Unassembled WGS sequence"/>
</dbReference>
<dbReference type="InterPro" id="IPR006068">
    <property type="entry name" value="ATPase_P-typ_cation-transptr_C"/>
</dbReference>
<evidence type="ECO:0000256" key="21">
    <source>
        <dbReference type="ARBA" id="ARBA00049499"/>
    </source>
</evidence>
<evidence type="ECO:0000256" key="2">
    <source>
        <dbReference type="ARBA" id="ARBA00004651"/>
    </source>
</evidence>
<keyword evidence="3" id="KW-0813">Transport</keyword>
<evidence type="ECO:0000256" key="8">
    <source>
        <dbReference type="ARBA" id="ARBA00022741"/>
    </source>
</evidence>
<evidence type="ECO:0000313" key="25">
    <source>
        <dbReference type="EMBL" id="KAF7554530.1"/>
    </source>
</evidence>
<dbReference type="SFLD" id="SFLDG00002">
    <property type="entry name" value="C1.7:_P-type_atpase_like"/>
    <property type="match status" value="1"/>
</dbReference>
<evidence type="ECO:0000256" key="23">
    <source>
        <dbReference type="SAM" id="Phobius"/>
    </source>
</evidence>
<dbReference type="SUPFAM" id="SSF81665">
    <property type="entry name" value="Calcium ATPase, transmembrane domain M"/>
    <property type="match status" value="1"/>
</dbReference>
<dbReference type="NCBIfam" id="TIGR01494">
    <property type="entry name" value="ATPase_P-type"/>
    <property type="match status" value="3"/>
</dbReference>
<dbReference type="GO" id="GO:0005886">
    <property type="term" value="C:plasma membrane"/>
    <property type="evidence" value="ECO:0007669"/>
    <property type="project" value="UniProtKB-SubCell"/>
</dbReference>
<proteinExistence type="inferred from homology"/>
<evidence type="ECO:0000256" key="6">
    <source>
        <dbReference type="ARBA" id="ARBA00022692"/>
    </source>
</evidence>
<evidence type="ECO:0000256" key="7">
    <source>
        <dbReference type="ARBA" id="ARBA00022723"/>
    </source>
</evidence>
<dbReference type="InterPro" id="IPR018303">
    <property type="entry name" value="ATPase_P-typ_P_site"/>
</dbReference>
<dbReference type="OrthoDB" id="3352408at2759"/>
<dbReference type="SFLD" id="SFLDF00027">
    <property type="entry name" value="p-type_atpase"/>
    <property type="match status" value="1"/>
</dbReference>
<dbReference type="FunFam" id="1.20.1110.10:FF:000015">
    <property type="entry name" value="Sodium ion P-type ATPase"/>
    <property type="match status" value="1"/>
</dbReference>
<feature type="transmembrane region" description="Helical" evidence="23">
    <location>
        <begin position="984"/>
        <end position="1004"/>
    </location>
</feature>
<evidence type="ECO:0000256" key="12">
    <source>
        <dbReference type="ARBA" id="ARBA00022967"/>
    </source>
</evidence>
<dbReference type="InterPro" id="IPR008250">
    <property type="entry name" value="ATPase_P-typ_transduc_dom_A_sf"/>
</dbReference>
<feature type="compositionally biased region" description="Polar residues" evidence="22">
    <location>
        <begin position="1"/>
        <end position="11"/>
    </location>
</feature>
<keyword evidence="8" id="KW-0547">Nucleotide-binding</keyword>
<dbReference type="FunFam" id="2.70.150.10:FF:000016">
    <property type="entry name" value="Calcium-transporting P-type ATPase putative"/>
    <property type="match status" value="1"/>
</dbReference>
<evidence type="ECO:0000259" key="24">
    <source>
        <dbReference type="SMART" id="SM00831"/>
    </source>
</evidence>
<dbReference type="InterPro" id="IPR023298">
    <property type="entry name" value="ATPase_P-typ_TM_dom_sf"/>
</dbReference>
<evidence type="ECO:0000256" key="16">
    <source>
        <dbReference type="ARBA" id="ARBA00023136"/>
    </source>
</evidence>
<dbReference type="SFLD" id="SFLDS00003">
    <property type="entry name" value="Haloacid_Dehalogenase"/>
    <property type="match status" value="1"/>
</dbReference>
<keyword evidence="4" id="KW-1003">Cell membrane</keyword>
<comment type="catalytic activity">
    <reaction evidence="20">
        <text>K(+)(in) + ATP + H2O = K(+)(out) + ADP + phosphate + H(+)</text>
        <dbReference type="Rhea" id="RHEA:75815"/>
        <dbReference type="ChEBI" id="CHEBI:15377"/>
        <dbReference type="ChEBI" id="CHEBI:15378"/>
        <dbReference type="ChEBI" id="CHEBI:29103"/>
        <dbReference type="ChEBI" id="CHEBI:30616"/>
        <dbReference type="ChEBI" id="CHEBI:43474"/>
        <dbReference type="ChEBI" id="CHEBI:456216"/>
    </reaction>
</comment>
<dbReference type="GO" id="GO:0008554">
    <property type="term" value="F:P-type sodium transporter activity"/>
    <property type="evidence" value="ECO:0007669"/>
    <property type="project" value="UniProtKB-EC"/>
</dbReference>
<keyword evidence="16 23" id="KW-0472">Membrane</keyword>
<comment type="catalytic activity">
    <reaction evidence="21">
        <text>Na(+)(in) + ATP + H2O = Na(+)(out) + ADP + phosphate + H(+)</text>
        <dbReference type="Rhea" id="RHEA:14633"/>
        <dbReference type="ChEBI" id="CHEBI:15377"/>
        <dbReference type="ChEBI" id="CHEBI:15378"/>
        <dbReference type="ChEBI" id="CHEBI:29101"/>
        <dbReference type="ChEBI" id="CHEBI:30616"/>
        <dbReference type="ChEBI" id="CHEBI:43474"/>
        <dbReference type="ChEBI" id="CHEBI:456216"/>
        <dbReference type="EC" id="7.2.2.3"/>
    </reaction>
    <physiologicalReaction direction="left-to-right" evidence="21">
        <dbReference type="Rhea" id="RHEA:14634"/>
    </physiologicalReaction>
</comment>
<keyword evidence="7" id="KW-0479">Metal-binding</keyword>
<evidence type="ECO:0000256" key="1">
    <source>
        <dbReference type="ARBA" id="ARBA00001946"/>
    </source>
</evidence>
<dbReference type="AlphaFoldDB" id="A0A9P5HGW2"/>
<dbReference type="PRINTS" id="PR00120">
    <property type="entry name" value="HATPASE"/>
</dbReference>
<keyword evidence="5" id="KW-0633">Potassium transport</keyword>
<comment type="caution">
    <text evidence="25">The sequence shown here is derived from an EMBL/GenBank/DDBJ whole genome shotgun (WGS) entry which is preliminary data.</text>
</comment>
<evidence type="ECO:0000256" key="20">
    <source>
        <dbReference type="ARBA" id="ARBA00048599"/>
    </source>
</evidence>
<evidence type="ECO:0000256" key="18">
    <source>
        <dbReference type="ARBA" id="ARBA00035017"/>
    </source>
</evidence>
<accession>A0A9P5HGW2</accession>
<evidence type="ECO:0000313" key="26">
    <source>
        <dbReference type="Proteomes" id="UP000722485"/>
    </source>
</evidence>
<dbReference type="InterPro" id="IPR001757">
    <property type="entry name" value="P_typ_ATPase"/>
</dbReference>
<feature type="region of interest" description="Disordered" evidence="22">
    <location>
        <begin position="1"/>
        <end position="41"/>
    </location>
</feature>
<protein>
    <recommendedName>
        <fullName evidence="19">P-type Na(+) transporter</fullName>
        <ecNumber evidence="19">7.2.2.3</ecNumber>
    </recommendedName>
</protein>
<feature type="transmembrane region" description="Helical" evidence="23">
    <location>
        <begin position="952"/>
        <end position="972"/>
    </location>
</feature>
<dbReference type="GO" id="GO:0005524">
    <property type="term" value="F:ATP binding"/>
    <property type="evidence" value="ECO:0007669"/>
    <property type="project" value="UniProtKB-KW"/>
</dbReference>
<feature type="transmembrane region" description="Helical" evidence="23">
    <location>
        <begin position="857"/>
        <end position="878"/>
    </location>
</feature>
<evidence type="ECO:0000256" key="19">
    <source>
        <dbReference type="ARBA" id="ARBA00035029"/>
    </source>
</evidence>
<feature type="transmembrane region" description="Helical" evidence="23">
    <location>
        <begin position="342"/>
        <end position="369"/>
    </location>
</feature>
<dbReference type="InterPro" id="IPR044492">
    <property type="entry name" value="P_typ_ATPase_HD_dom"/>
</dbReference>
<reference evidence="25" key="1">
    <citation type="submission" date="2020-03" db="EMBL/GenBank/DDBJ databases">
        <title>Draft Genome Sequence of Cylindrodendrum hubeiense.</title>
        <authorList>
            <person name="Buettner E."/>
            <person name="Kellner H."/>
        </authorList>
    </citation>
    <scope>NUCLEOTIDE SEQUENCE</scope>
    <source>
        <strain evidence="25">IHI 201604</strain>
    </source>
</reference>
<keyword evidence="14" id="KW-0915">Sodium</keyword>
<dbReference type="Pfam" id="PF00689">
    <property type="entry name" value="Cation_ATPase_C"/>
    <property type="match status" value="1"/>
</dbReference>
<comment type="cofactor">
    <cofactor evidence="1">
        <name>Mg(2+)</name>
        <dbReference type="ChEBI" id="CHEBI:18420"/>
    </cofactor>
</comment>
<dbReference type="InterPro" id="IPR004014">
    <property type="entry name" value="ATPase_P-typ_cation-transptr_N"/>
</dbReference>
<feature type="domain" description="Cation-transporting P-type ATPase N-terminal" evidence="24">
    <location>
        <begin position="50"/>
        <end position="124"/>
    </location>
</feature>
<gene>
    <name evidence="25" type="ORF">G7Z17_g2846</name>
</gene>
<dbReference type="Gene3D" id="3.40.50.1000">
    <property type="entry name" value="HAD superfamily/HAD-like"/>
    <property type="match status" value="1"/>
</dbReference>
<evidence type="ECO:0000256" key="11">
    <source>
        <dbReference type="ARBA" id="ARBA00022958"/>
    </source>
</evidence>
<dbReference type="GO" id="GO:0006813">
    <property type="term" value="P:potassium ion transport"/>
    <property type="evidence" value="ECO:0007669"/>
    <property type="project" value="UniProtKB-KW"/>
</dbReference>
<dbReference type="SUPFAM" id="SSF81653">
    <property type="entry name" value="Calcium ATPase, transduction domain A"/>
    <property type="match status" value="1"/>
</dbReference>
<dbReference type="InterPro" id="IPR036412">
    <property type="entry name" value="HAD-like_sf"/>
</dbReference>
<evidence type="ECO:0000256" key="10">
    <source>
        <dbReference type="ARBA" id="ARBA00022842"/>
    </source>
</evidence>
<dbReference type="FunFam" id="3.40.50.1000:FF:000001">
    <property type="entry name" value="Phospholipid-transporting ATPase IC"/>
    <property type="match status" value="1"/>
</dbReference>
<keyword evidence="13 23" id="KW-1133">Transmembrane helix</keyword>
<dbReference type="InterPro" id="IPR059000">
    <property type="entry name" value="ATPase_P-type_domA"/>
</dbReference>
<comment type="similarity">
    <text evidence="18">Belongs to the cation transport ATPase (P-type) (TC 3.A.3) family. Type IID subfamily.</text>
</comment>
<dbReference type="GO" id="GO:0016887">
    <property type="term" value="F:ATP hydrolysis activity"/>
    <property type="evidence" value="ECO:0007669"/>
    <property type="project" value="InterPro"/>
</dbReference>
<keyword evidence="15" id="KW-0406">Ion transport</keyword>
<keyword evidence="17" id="KW-0739">Sodium transport</keyword>
<dbReference type="SUPFAM" id="SSF81660">
    <property type="entry name" value="Metal cation-transporting ATPase, ATP-binding domain N"/>
    <property type="match status" value="1"/>
</dbReference>
<dbReference type="SMART" id="SM00831">
    <property type="entry name" value="Cation_ATPase_N"/>
    <property type="match status" value="1"/>
</dbReference>
<keyword evidence="10" id="KW-0460">Magnesium</keyword>
<sequence length="1023" mass="110113">MGETEGNSTNGAAHANATSDSSSVASSPSGQDDQPPIAEPPDIFIEKSALPHTLSPERVAQDFNTDIHNGLSNDDAAARLTRDGPNSIKGAKGVSLWEIFLQQVANALTVVLIAVTALSFAIGDYVEGSVVAAVIVLNIVVGLIQDYRAEQTIQSLYALSTPKCKVIRDGHSETIKAETLVTGDIVSLVTGDVVPADLRLVQGINVSTDEALLTGESVAISKRPDAVFTDPDMPIGDRTNLVYSGSSVTRGRATGIVISTGMDTEVGQIAELLRKNKNDTTGKGPVGTFVFKFYHSLRNILGLEGTPLQVTLSKFALLLFAFAILLAIIVFSVSKWHIRDEVLLYGICVGVAVIPESLLAVLTVTMAVATKAMVRGNVIVRQMPSLEAVGGVTNICSDKTGTLTQGRMITRKVWLRGNLLGTVEGTANPYDPGSGTVSWSRDLAGSCLNAFLNTLVLCNNAMVSDGKKEPETDSSSVITGSGDAEWKAIGEPTEIALKVFAMRFGQNRPVGDTLIAEHPFDSSCKLMSVVYGNHVEKTYKVYTKGAVEVLLTKLNETEEFNAEILAKAEELAGQGLRVLCIATKTLDGEAQDVHDRAKVESQLEFLGLAGLYDPPRPETAGAVAQCREAGVTVHMVTGDHIKTATAIAYEVGILNRNMPLRANAVMGAADFGNLSDAQIDELENLPVVLARCSPLTKVRMIEALHRRKAFCIMTGDGVNDSPALKQADVGIAMGDRGSDVAKEAADMVLTDDNFASIVTGIQEGRRLADNIQKFLLHLLTSNLAQVILLLIGLCFKDETGVAVFPLSPLEILWANLVTSSPLALGLGLEEAAPDILRRPPRSLRSGVFTPDLVRDQLVYGTFMGSLCLCSFMLVNYAASGKGYYEMPEGCNEAGSEGCDHVYRARAATFSTLSFLLLVTAWEVKHFHRSLFSMDERWSGPFSVFKTIYHNKFLFWSVVGGFLATFPVVYIPVLNTEVFKHKGLSWEWGVVAGCVVTYVALLEIYKAIKRKFQLGIDKRPTTEV</sequence>
<dbReference type="PRINTS" id="PR00119">
    <property type="entry name" value="CATATPASE"/>
</dbReference>
<dbReference type="GO" id="GO:0046872">
    <property type="term" value="F:metal ion binding"/>
    <property type="evidence" value="ECO:0007669"/>
    <property type="project" value="UniProtKB-KW"/>
</dbReference>
<dbReference type="InterPro" id="IPR006414">
    <property type="entry name" value="P-type_ATPase_IID"/>
</dbReference>
<evidence type="ECO:0000256" key="9">
    <source>
        <dbReference type="ARBA" id="ARBA00022840"/>
    </source>
</evidence>
<dbReference type="InterPro" id="IPR023299">
    <property type="entry name" value="ATPase_P-typ_cyto_dom_N"/>
</dbReference>
<evidence type="ECO:0000256" key="15">
    <source>
        <dbReference type="ARBA" id="ARBA00023065"/>
    </source>
</evidence>
<dbReference type="FunFam" id="3.40.50.1000:FF:000047">
    <property type="entry name" value="Sodium P-type ATPase"/>
    <property type="match status" value="1"/>
</dbReference>